<evidence type="ECO:0000256" key="2">
    <source>
        <dbReference type="SAM" id="SignalP"/>
    </source>
</evidence>
<feature type="chain" id="PRO_5023093928" description="Bacterial type II secretion system protein G" evidence="2">
    <location>
        <begin position="22"/>
        <end position="578"/>
    </location>
</feature>
<keyword evidence="4" id="KW-1185">Reference proteome</keyword>
<gene>
    <name evidence="3" type="ORF">KOR34_49970</name>
</gene>
<protein>
    <recommendedName>
        <fullName evidence="5">Bacterial type II secretion system protein G</fullName>
    </recommendedName>
</protein>
<dbReference type="Proteomes" id="UP000316714">
    <property type="component" value="Unassembled WGS sequence"/>
</dbReference>
<reference evidence="3 4" key="1">
    <citation type="submission" date="2019-02" db="EMBL/GenBank/DDBJ databases">
        <title>Deep-cultivation of Planctomycetes and their phenomic and genomic characterization uncovers novel biology.</title>
        <authorList>
            <person name="Wiegand S."/>
            <person name="Jogler M."/>
            <person name="Boedeker C."/>
            <person name="Pinto D."/>
            <person name="Vollmers J."/>
            <person name="Rivas-Marin E."/>
            <person name="Kohn T."/>
            <person name="Peeters S.H."/>
            <person name="Heuer A."/>
            <person name="Rast P."/>
            <person name="Oberbeckmann S."/>
            <person name="Bunk B."/>
            <person name="Jeske O."/>
            <person name="Meyerdierks A."/>
            <person name="Storesund J.E."/>
            <person name="Kallscheuer N."/>
            <person name="Luecker S."/>
            <person name="Lage O.M."/>
            <person name="Pohl T."/>
            <person name="Merkel B.J."/>
            <person name="Hornburger P."/>
            <person name="Mueller R.-W."/>
            <person name="Bruemmer F."/>
            <person name="Labrenz M."/>
            <person name="Spormann A.M."/>
            <person name="Op Den Camp H."/>
            <person name="Overmann J."/>
            <person name="Amann R."/>
            <person name="Jetten M.S.M."/>
            <person name="Mascher T."/>
            <person name="Medema M.H."/>
            <person name="Devos D.P."/>
            <person name="Kaster A.-K."/>
            <person name="Ovreas L."/>
            <person name="Rohde M."/>
            <person name="Galperin M.Y."/>
            <person name="Jogler C."/>
        </authorList>
    </citation>
    <scope>NUCLEOTIDE SEQUENCE [LARGE SCALE GENOMIC DNA]</scope>
    <source>
        <strain evidence="3 4">KOR34</strain>
    </source>
</reference>
<evidence type="ECO:0000256" key="1">
    <source>
        <dbReference type="SAM" id="MobiDB-lite"/>
    </source>
</evidence>
<evidence type="ECO:0008006" key="5">
    <source>
        <dbReference type="Google" id="ProtNLM"/>
    </source>
</evidence>
<proteinExistence type="predicted"/>
<dbReference type="OrthoDB" id="223245at2"/>
<keyword evidence="2" id="KW-0732">Signal</keyword>
<dbReference type="EMBL" id="SIHJ01000005">
    <property type="protein sequence ID" value="TWT30438.1"/>
    <property type="molecule type" value="Genomic_DNA"/>
</dbReference>
<name>A0A5C5UW88_9BACT</name>
<feature type="signal peptide" evidence="2">
    <location>
        <begin position="1"/>
        <end position="21"/>
    </location>
</feature>
<evidence type="ECO:0000313" key="3">
    <source>
        <dbReference type="EMBL" id="TWT30438.1"/>
    </source>
</evidence>
<evidence type="ECO:0000313" key="4">
    <source>
        <dbReference type="Proteomes" id="UP000316714"/>
    </source>
</evidence>
<feature type="region of interest" description="Disordered" evidence="1">
    <location>
        <begin position="531"/>
        <end position="578"/>
    </location>
</feature>
<dbReference type="RefSeq" id="WP_146568791.1">
    <property type="nucleotide sequence ID" value="NZ_SIHJ01000005.1"/>
</dbReference>
<accession>A0A5C5UW88</accession>
<sequence precursor="true">MACYWKLIGLLLAATAPGWQAAASEPPIVVSPETTHLTEPLAEDGLPDYSGALLAELREGVTPENNGGILYLRAMWPAGLTLDEHRRAACKELGMPIPEPNSGMESPQVSRALTEAVRVWLELNQPATGATAGDGASDDAAEDLLYLLGNQPWTTEDAPPVAMYIASQEEGYRLLHQAVAQQQFYLPSPSLLVEPDEPWIAMLLPFPQSMRDAARCLAARANLSIGEGELDAAWRDCLVMYALSERIRPVTLVDELVSIAVESIADGVALNLLNSPELERPLALRVLRFYRQRPPRHGMAAAIDVGERGMFLTAAIAYATGRGSVTPEELSQMLDLPRVDAARVDWNVILRNGNKWYDNLVAAMRTEDWPERSTALADWERRIDALSRAAPDPQAPASPDSPSRSGQTANSILAITLPAVKAVSYAEDRRNTKRLLVTVAAALAAHRCDHGGYPKSLDALTPDLLPNPPVDRFHRAPLAYRRTSRGYLLYSLGPNQRDDQGSSHQINNVFRGYYAGGRDPEDDRAIRALLDTPPPATRADGSAASLSDLIPPSADDHAVRLPPVTMPLPGQPAPGVGR</sequence>
<comment type="caution">
    <text evidence="3">The sequence shown here is derived from an EMBL/GenBank/DDBJ whole genome shotgun (WGS) entry which is preliminary data.</text>
</comment>
<organism evidence="3 4">
    <name type="scientific">Posidoniimonas corsicana</name>
    <dbReference type="NCBI Taxonomy" id="1938618"/>
    <lineage>
        <taxon>Bacteria</taxon>
        <taxon>Pseudomonadati</taxon>
        <taxon>Planctomycetota</taxon>
        <taxon>Planctomycetia</taxon>
        <taxon>Pirellulales</taxon>
        <taxon>Lacipirellulaceae</taxon>
        <taxon>Posidoniimonas</taxon>
    </lineage>
</organism>
<dbReference type="AlphaFoldDB" id="A0A5C5UW88"/>